<proteinExistence type="predicted"/>
<dbReference type="EMBL" id="CM056779">
    <property type="protein sequence ID" value="KAJ8719339.1"/>
    <property type="molecule type" value="Genomic_DNA"/>
</dbReference>
<dbReference type="Proteomes" id="UP001231649">
    <property type="component" value="Chromosome 3"/>
</dbReference>
<keyword evidence="2" id="KW-1185">Reference proteome</keyword>
<organism evidence="1 2">
    <name type="scientific">Mythimna loreyi</name>
    <dbReference type="NCBI Taxonomy" id="667449"/>
    <lineage>
        <taxon>Eukaryota</taxon>
        <taxon>Metazoa</taxon>
        <taxon>Ecdysozoa</taxon>
        <taxon>Arthropoda</taxon>
        <taxon>Hexapoda</taxon>
        <taxon>Insecta</taxon>
        <taxon>Pterygota</taxon>
        <taxon>Neoptera</taxon>
        <taxon>Endopterygota</taxon>
        <taxon>Lepidoptera</taxon>
        <taxon>Glossata</taxon>
        <taxon>Ditrysia</taxon>
        <taxon>Noctuoidea</taxon>
        <taxon>Noctuidae</taxon>
        <taxon>Noctuinae</taxon>
        <taxon>Hadenini</taxon>
        <taxon>Mythimna</taxon>
    </lineage>
</organism>
<gene>
    <name evidence="1" type="ORF">PYW08_011514</name>
</gene>
<comment type="caution">
    <text evidence="1">The sequence shown here is derived from an EMBL/GenBank/DDBJ whole genome shotgun (WGS) entry which is preliminary data.</text>
</comment>
<evidence type="ECO:0000313" key="1">
    <source>
        <dbReference type="EMBL" id="KAJ8719339.1"/>
    </source>
</evidence>
<evidence type="ECO:0000313" key="2">
    <source>
        <dbReference type="Proteomes" id="UP001231649"/>
    </source>
</evidence>
<reference evidence="1" key="1">
    <citation type="submission" date="2023-03" db="EMBL/GenBank/DDBJ databases">
        <title>Chromosome-level genomes of two armyworms, Mythimna separata and Mythimna loreyi, provide insights into the biosynthesis and reception of sex pheromones.</title>
        <authorList>
            <person name="Zhao H."/>
        </authorList>
    </citation>
    <scope>NUCLEOTIDE SEQUENCE</scope>
    <source>
        <strain evidence="1">BeijingLab</strain>
    </source>
</reference>
<accession>A0ACC2QK56</accession>
<name>A0ACC2QK56_9NEOP</name>
<sequence>MRGVRPPGHAELAPQMEWVDGWCGRAIHLLPLHKLLFNAGVWGLPPVVCDCYIAIDVICSTSSIFNLVAISVDRYIAVTQPIKYAKHKSNARVWSMIGVAWLVSGAIGSPIVLGLNNTLDRRPGDCLFNNKDYVIYSSLGSFYIPCIIMMFLYYSIFKAIRQRAKKQRIAKKTSAALSSAVSSGTAAVVIENVAQTQRLDGSMNDAPTNTASGSNEDEDDENFARTEMGAYAEELVNSRSARFMLAAVVEETGLIMANLASPIPMMDPNTNNDSGYAPSNMEADKEHTPPASPTTKEEKKTAEDSTEAPKPKPELK</sequence>
<protein>
    <submittedName>
        <fullName evidence="1">Uncharacterized protein</fullName>
    </submittedName>
</protein>